<evidence type="ECO:0000256" key="8">
    <source>
        <dbReference type="ARBA" id="ARBA00023049"/>
    </source>
</evidence>
<dbReference type="PANTHER" id="PTHR11533">
    <property type="entry name" value="PROTEASE M1 ZINC METALLOPROTEASE"/>
    <property type="match status" value="1"/>
</dbReference>
<dbReference type="RefSeq" id="WP_394828566.1">
    <property type="nucleotide sequence ID" value="NZ_CP089984.1"/>
</dbReference>
<keyword evidence="6 9" id="KW-0378">Hydrolase</keyword>
<dbReference type="PROSITE" id="PS51257">
    <property type="entry name" value="PROKAR_LIPOPROTEIN"/>
    <property type="match status" value="1"/>
</dbReference>
<dbReference type="InterPro" id="IPR001930">
    <property type="entry name" value="Peptidase_M1"/>
</dbReference>
<evidence type="ECO:0000256" key="6">
    <source>
        <dbReference type="ARBA" id="ARBA00022801"/>
    </source>
</evidence>
<feature type="signal peptide" evidence="11">
    <location>
        <begin position="1"/>
        <end position="23"/>
    </location>
</feature>
<keyword evidence="8 9" id="KW-0482">Metalloprotease</keyword>
<evidence type="ECO:0000313" key="15">
    <source>
        <dbReference type="EMBL" id="WXB18940.1"/>
    </source>
</evidence>
<keyword evidence="7 9" id="KW-0862">Zinc</keyword>
<keyword evidence="5 9" id="KW-0479">Metal-binding</keyword>
<dbReference type="InterPro" id="IPR050344">
    <property type="entry name" value="Peptidase_M1_aminopeptidases"/>
</dbReference>
<dbReference type="Gene3D" id="1.10.390.10">
    <property type="entry name" value="Neutral Protease Domain 2"/>
    <property type="match status" value="1"/>
</dbReference>
<dbReference type="PANTHER" id="PTHR11533:SF174">
    <property type="entry name" value="PUROMYCIN-SENSITIVE AMINOPEPTIDASE-RELATED"/>
    <property type="match status" value="1"/>
</dbReference>
<dbReference type="InterPro" id="IPR034016">
    <property type="entry name" value="M1_APN-typ"/>
</dbReference>
<gene>
    <name evidence="15" type="ORF">LZC94_17095</name>
</gene>
<reference evidence="15 16" key="1">
    <citation type="submission" date="2021-12" db="EMBL/GenBank/DDBJ databases">
        <title>Discovery of the Pendulisporaceae a myxobacterial family with distinct sporulation behavior and unique specialized metabolism.</title>
        <authorList>
            <person name="Garcia R."/>
            <person name="Popoff A."/>
            <person name="Bader C.D."/>
            <person name="Loehr J."/>
            <person name="Walesch S."/>
            <person name="Walt C."/>
            <person name="Boldt J."/>
            <person name="Bunk B."/>
            <person name="Haeckl F.J.F.P.J."/>
            <person name="Gunesch A.P."/>
            <person name="Birkelbach J."/>
            <person name="Nuebel U."/>
            <person name="Pietschmann T."/>
            <person name="Bach T."/>
            <person name="Mueller R."/>
        </authorList>
    </citation>
    <scope>NUCLEOTIDE SEQUENCE [LARGE SCALE GENOMIC DNA]</scope>
    <source>
        <strain evidence="15 16">MSr11954</strain>
    </source>
</reference>
<dbReference type="SUPFAM" id="SSF55486">
    <property type="entry name" value="Metalloproteases ('zincins'), catalytic domain"/>
    <property type="match status" value="1"/>
</dbReference>
<evidence type="ECO:0000256" key="5">
    <source>
        <dbReference type="ARBA" id="ARBA00022723"/>
    </source>
</evidence>
<keyword evidence="4 9" id="KW-0645">Protease</keyword>
<evidence type="ECO:0000256" key="4">
    <source>
        <dbReference type="ARBA" id="ARBA00022670"/>
    </source>
</evidence>
<dbReference type="InterPro" id="IPR014782">
    <property type="entry name" value="Peptidase_M1_dom"/>
</dbReference>
<name>A0ABZ2M8W2_9BACT</name>
<evidence type="ECO:0000256" key="11">
    <source>
        <dbReference type="SAM" id="SignalP"/>
    </source>
</evidence>
<dbReference type="InterPro" id="IPR042097">
    <property type="entry name" value="Aminopeptidase_N-like_N_sf"/>
</dbReference>
<protein>
    <recommendedName>
        <fullName evidence="9">Aminopeptidase</fullName>
        <ecNumber evidence="9">3.4.11.-</ecNumber>
    </recommendedName>
</protein>
<dbReference type="EMBL" id="CP089984">
    <property type="protein sequence ID" value="WXB18940.1"/>
    <property type="molecule type" value="Genomic_DNA"/>
</dbReference>
<evidence type="ECO:0000259" key="13">
    <source>
        <dbReference type="Pfam" id="PF11838"/>
    </source>
</evidence>
<feature type="chain" id="PRO_5047392990" description="Aminopeptidase" evidence="11">
    <location>
        <begin position="24"/>
        <end position="904"/>
    </location>
</feature>
<dbReference type="EC" id="3.4.11.-" evidence="9"/>
<comment type="catalytic activity">
    <reaction evidence="1">
        <text>Release of an N-terminal amino acid, Xaa-|-Yaa- from a peptide, amide or arylamide. Xaa is preferably Ala, but may be most amino acids including Pro (slow action). When a terminal hydrophobic residue is followed by a prolyl residue, the two may be released as an intact Xaa-Pro dipeptide.</text>
        <dbReference type="EC" id="3.4.11.2"/>
    </reaction>
</comment>
<dbReference type="Proteomes" id="UP001370348">
    <property type="component" value="Chromosome"/>
</dbReference>
<dbReference type="Gene3D" id="1.25.50.20">
    <property type="match status" value="1"/>
</dbReference>
<feature type="domain" description="ERAP1-like C-terminal" evidence="13">
    <location>
        <begin position="570"/>
        <end position="884"/>
    </location>
</feature>
<dbReference type="Gene3D" id="2.60.40.1910">
    <property type="match status" value="1"/>
</dbReference>
<dbReference type="InterPro" id="IPR027268">
    <property type="entry name" value="Peptidase_M4/M1_CTD_sf"/>
</dbReference>
<proteinExistence type="inferred from homology"/>
<dbReference type="Pfam" id="PF17900">
    <property type="entry name" value="Peptidase_M1_N"/>
    <property type="match status" value="1"/>
</dbReference>
<dbReference type="InterPro" id="IPR045357">
    <property type="entry name" value="Aminopeptidase_N-like_N"/>
</dbReference>
<dbReference type="CDD" id="cd09601">
    <property type="entry name" value="M1_APN-Q_like"/>
    <property type="match status" value="1"/>
</dbReference>
<evidence type="ECO:0000259" key="14">
    <source>
        <dbReference type="Pfam" id="PF17900"/>
    </source>
</evidence>
<evidence type="ECO:0000256" key="2">
    <source>
        <dbReference type="ARBA" id="ARBA00010136"/>
    </source>
</evidence>
<dbReference type="SUPFAM" id="SSF63737">
    <property type="entry name" value="Leukotriene A4 hydrolase N-terminal domain"/>
    <property type="match status" value="1"/>
</dbReference>
<dbReference type="PRINTS" id="PR00756">
    <property type="entry name" value="ALADIPTASE"/>
</dbReference>
<feature type="domain" description="Peptidase M1 membrane alanine aminopeptidase" evidence="12">
    <location>
        <begin position="273"/>
        <end position="477"/>
    </location>
</feature>
<keyword evidence="11" id="KW-0732">Signal</keyword>
<evidence type="ECO:0000256" key="3">
    <source>
        <dbReference type="ARBA" id="ARBA00022438"/>
    </source>
</evidence>
<organism evidence="15 16">
    <name type="scientific">Pendulispora albinea</name>
    <dbReference type="NCBI Taxonomy" id="2741071"/>
    <lineage>
        <taxon>Bacteria</taxon>
        <taxon>Pseudomonadati</taxon>
        <taxon>Myxococcota</taxon>
        <taxon>Myxococcia</taxon>
        <taxon>Myxococcales</taxon>
        <taxon>Sorangiineae</taxon>
        <taxon>Pendulisporaceae</taxon>
        <taxon>Pendulispora</taxon>
    </lineage>
</organism>
<comment type="cofactor">
    <cofactor evidence="9">
        <name>Zn(2+)</name>
        <dbReference type="ChEBI" id="CHEBI:29105"/>
    </cofactor>
    <text evidence="9">Binds 1 zinc ion per subunit.</text>
</comment>
<evidence type="ECO:0000313" key="16">
    <source>
        <dbReference type="Proteomes" id="UP001370348"/>
    </source>
</evidence>
<evidence type="ECO:0000256" key="1">
    <source>
        <dbReference type="ARBA" id="ARBA00000098"/>
    </source>
</evidence>
<evidence type="ECO:0000256" key="9">
    <source>
        <dbReference type="RuleBase" id="RU364040"/>
    </source>
</evidence>
<dbReference type="InterPro" id="IPR024571">
    <property type="entry name" value="ERAP1-like_C_dom"/>
</dbReference>
<sequence length="904" mass="98913">MRQIGCTSLFAIFLALAGCQAHDATEPAKAAPVAPAASGPAPVASAPGAAAPKPPALRLPESIKPTAYDATLTVVPTEERFDGHITIGVELMAPSDVVWLNASGIEVRTATVNGAPAKVIPGGEDFVGIQVAQPLAAGKATLVLDYSGELSRKNSHGLFKQKEGDQWYVFTHFESMDARRAFPCFDEPGFKTPWKIRLKVKRDQQAFANTPSVSEKIEGDYKIVQFAETKPLPSYLVALGVGPFDVVDAGTAGKNRTPIRIIVPHGRAAEARFAKEVSPQVLNELEAYFGIPYPYEKLDCIDVPMGGGAMENPGLITFHQRLILSRPERETTRFRHAYTSVATHEFAHQWFGDLVTTAWWDDIWLNEAFATWMTSRTLERWKPEWNEGASRVLHTDRAMRNDSLVSARRIRQPILGKDDVKNAFDDITYRKGAAVIRMFETWASPEVFRAGVQRYLAKYAHGTATADQFLSAVFEGNQAPLIGAFGSFLNQPGVPLVTASLRCDAGQPPKLALSQARYLPLGSEGSTDARWQIPVCARYPGKKGDALACTLLTEAKSEVALPEAASCPAWVEANADARGYYRVHYEGDLLRKLLDSGSKSFSAAEKTALLSDLSALVQNGKVSYADALAVVPKLANDPSGAVVAATIELVSGLRDTEMFPAALRPKYARFIRDTYGPRARKLGFVPRAGESDDTRLLRQSLVSLVADQGEDRALAAEAKKLAQRWLGERKGVDADMVDAVLGIATRTGDRALFDQTLAAARKAQDRHERTQILYALGQFRDPEIVRASLPLLLSEEFDPRESSTLRWGALAAPATRQLAYDFVKQNFDALAARIPRDDIARLAQSGSAFCDEAHRADLESFFRDRAPRYLGGPRILAQTTEAIKLCAAYRTRQAPNVQSFLQKL</sequence>
<dbReference type="Gene3D" id="2.60.40.1730">
    <property type="entry name" value="tricorn interacting facor f3 domain"/>
    <property type="match status" value="1"/>
</dbReference>
<accession>A0ABZ2M8W2</accession>
<feature type="compositionally biased region" description="Low complexity" evidence="10">
    <location>
        <begin position="32"/>
        <end position="51"/>
    </location>
</feature>
<keyword evidence="16" id="KW-1185">Reference proteome</keyword>
<keyword evidence="3 9" id="KW-0031">Aminopeptidase</keyword>
<evidence type="ECO:0000256" key="10">
    <source>
        <dbReference type="SAM" id="MobiDB-lite"/>
    </source>
</evidence>
<feature type="domain" description="Aminopeptidase N-like N-terminal" evidence="14">
    <location>
        <begin position="64"/>
        <end position="236"/>
    </location>
</feature>
<dbReference type="Pfam" id="PF11838">
    <property type="entry name" value="ERAP1_C"/>
    <property type="match status" value="1"/>
</dbReference>
<evidence type="ECO:0000256" key="7">
    <source>
        <dbReference type="ARBA" id="ARBA00022833"/>
    </source>
</evidence>
<feature type="region of interest" description="Disordered" evidence="10">
    <location>
        <begin position="32"/>
        <end position="57"/>
    </location>
</feature>
<comment type="similarity">
    <text evidence="2 9">Belongs to the peptidase M1 family.</text>
</comment>
<evidence type="ECO:0000259" key="12">
    <source>
        <dbReference type="Pfam" id="PF01433"/>
    </source>
</evidence>
<dbReference type="Pfam" id="PF01433">
    <property type="entry name" value="Peptidase_M1"/>
    <property type="match status" value="1"/>
</dbReference>